<dbReference type="PANTHER" id="PTHR43157:SF31">
    <property type="entry name" value="PHOSPHATIDYLINOSITOL-GLYCAN BIOSYNTHESIS CLASS F PROTEIN"/>
    <property type="match status" value="1"/>
</dbReference>
<evidence type="ECO:0000256" key="1">
    <source>
        <dbReference type="ARBA" id="ARBA00023002"/>
    </source>
</evidence>
<dbReference type="PANTHER" id="PTHR43157">
    <property type="entry name" value="PHOSPHATIDYLINOSITOL-GLYCAN BIOSYNTHESIS CLASS F PROTEIN-RELATED"/>
    <property type="match status" value="1"/>
</dbReference>
<sequence>MDTLGLMYRSTDTFDPQDDLPSLTGKVVVVTGGNGGIGYATIQHLARHGAKVYMAARDEAKARASIDKLHDEGLAPGDGQIIWLRLDLNEPSVARAAAEELLSQEDRLDILINNAAMPRGPYTRAQHDIQDAMMTNHIGPFVFTMTLLPLLAKTAAEPGSDVRIVNVSSGGIAFLRRGIRFRNRDDFNDEHKWDIIPGPSLARYCRSKLANVLFTTELQRRFNEAGTPIVTMSVDPGLVRTEGVENDAASQPPGVSHVMSLLIRALWTPPARGAFTSVFAAAAPVVRAQMERYKGAYLQAPGRIGAPPHADARNPALARELWDTTNRLLEEMGIKVHDARRMAS</sequence>
<reference evidence="2 3" key="1">
    <citation type="journal article" date="2021" name="Environ. Microbiol.">
        <title>Gene family expansions and transcriptome signatures uncover fungal adaptations to wood decay.</title>
        <authorList>
            <person name="Hage H."/>
            <person name="Miyauchi S."/>
            <person name="Viragh M."/>
            <person name="Drula E."/>
            <person name="Min B."/>
            <person name="Chaduli D."/>
            <person name="Navarro D."/>
            <person name="Favel A."/>
            <person name="Norest M."/>
            <person name="Lesage-Meessen L."/>
            <person name="Balint B."/>
            <person name="Merenyi Z."/>
            <person name="de Eugenio L."/>
            <person name="Morin E."/>
            <person name="Martinez A.T."/>
            <person name="Baldrian P."/>
            <person name="Stursova M."/>
            <person name="Martinez M.J."/>
            <person name="Novotny C."/>
            <person name="Magnuson J.K."/>
            <person name="Spatafora J.W."/>
            <person name="Maurice S."/>
            <person name="Pangilinan J."/>
            <person name="Andreopoulos W."/>
            <person name="LaButti K."/>
            <person name="Hundley H."/>
            <person name="Na H."/>
            <person name="Kuo A."/>
            <person name="Barry K."/>
            <person name="Lipzen A."/>
            <person name="Henrissat B."/>
            <person name="Riley R."/>
            <person name="Ahrendt S."/>
            <person name="Nagy L.G."/>
            <person name="Grigoriev I.V."/>
            <person name="Martin F."/>
            <person name="Rosso M.N."/>
        </authorList>
    </citation>
    <scope>NUCLEOTIDE SEQUENCE [LARGE SCALE GENOMIC DNA]</scope>
    <source>
        <strain evidence="2 3">CIRM-BRFM 1785</strain>
    </source>
</reference>
<protein>
    <submittedName>
        <fullName evidence="2">NAD-P-binding protein</fullName>
    </submittedName>
</protein>
<evidence type="ECO:0000313" key="2">
    <source>
        <dbReference type="EMBL" id="KAH9835137.1"/>
    </source>
</evidence>
<dbReference type="SUPFAM" id="SSF51735">
    <property type="entry name" value="NAD(P)-binding Rossmann-fold domains"/>
    <property type="match status" value="1"/>
</dbReference>
<dbReference type="EMBL" id="JADCUA010000013">
    <property type="protein sequence ID" value="KAH9835137.1"/>
    <property type="molecule type" value="Genomic_DNA"/>
</dbReference>
<dbReference type="GeneID" id="72004790"/>
<evidence type="ECO:0000313" key="3">
    <source>
        <dbReference type="Proteomes" id="UP000814176"/>
    </source>
</evidence>
<dbReference type="RefSeq" id="XP_047777570.1">
    <property type="nucleotide sequence ID" value="XM_047924058.1"/>
</dbReference>
<dbReference type="InterPro" id="IPR036291">
    <property type="entry name" value="NAD(P)-bd_dom_sf"/>
</dbReference>
<dbReference type="Gene3D" id="3.40.50.720">
    <property type="entry name" value="NAD(P)-binding Rossmann-like Domain"/>
    <property type="match status" value="1"/>
</dbReference>
<organism evidence="2 3">
    <name type="scientific">Rhodofomes roseus</name>
    <dbReference type="NCBI Taxonomy" id="34475"/>
    <lineage>
        <taxon>Eukaryota</taxon>
        <taxon>Fungi</taxon>
        <taxon>Dikarya</taxon>
        <taxon>Basidiomycota</taxon>
        <taxon>Agaricomycotina</taxon>
        <taxon>Agaricomycetes</taxon>
        <taxon>Polyporales</taxon>
        <taxon>Rhodofomes</taxon>
    </lineage>
</organism>
<accession>A0ABQ8KC89</accession>
<dbReference type="PRINTS" id="PR00081">
    <property type="entry name" value="GDHRDH"/>
</dbReference>
<comment type="caution">
    <text evidence="2">The sequence shown here is derived from an EMBL/GenBank/DDBJ whole genome shotgun (WGS) entry which is preliminary data.</text>
</comment>
<keyword evidence="1" id="KW-0560">Oxidoreductase</keyword>
<keyword evidence="3" id="KW-1185">Reference proteome</keyword>
<dbReference type="InterPro" id="IPR002347">
    <property type="entry name" value="SDR_fam"/>
</dbReference>
<gene>
    <name evidence="2" type="ORF">C8Q71DRAFT_764288</name>
</gene>
<dbReference type="Pfam" id="PF00106">
    <property type="entry name" value="adh_short"/>
    <property type="match status" value="1"/>
</dbReference>
<name>A0ABQ8KC89_9APHY</name>
<dbReference type="Proteomes" id="UP000814176">
    <property type="component" value="Unassembled WGS sequence"/>
</dbReference>
<proteinExistence type="predicted"/>